<gene>
    <name evidence="4" type="ORF">MICPUCDRAFT_57223</name>
</gene>
<dbReference type="GeneID" id="9683164"/>
<accession>C1MQB1</accession>
<keyword evidence="1" id="KW-0862">Zinc</keyword>
<feature type="region of interest" description="Disordered" evidence="2">
    <location>
        <begin position="189"/>
        <end position="211"/>
    </location>
</feature>
<feature type="compositionally biased region" description="Low complexity" evidence="2">
    <location>
        <begin position="194"/>
        <end position="211"/>
    </location>
</feature>
<feature type="region of interest" description="Disordered" evidence="2">
    <location>
        <begin position="16"/>
        <end position="102"/>
    </location>
</feature>
<feature type="domain" description="CCHC-type" evidence="3">
    <location>
        <begin position="271"/>
        <end position="286"/>
    </location>
</feature>
<keyword evidence="1" id="KW-0863">Zinc-finger</keyword>
<dbReference type="KEGG" id="mpp:MICPUCDRAFT_57223"/>
<sequence length="510" mass="54586">MAQAAPPRAWWAGARCSAGPHRARGRRCATAAKRRVDGAVARASSSSSRRSSARDDDDDEDDDAADDTAAPPTPTPSFRPAARGARVASPATGATDATGAGRRQQRELFAGLSAQLGLYASLGDLSAVDAWRSGINAAHDAAVAKSDATAAANANANATRLALTRCGVCGALGHDARGCVLDATLRARPNPNETTTTKTKTTTTTRGASASGRRRGKDLVAYYEQKYGGADARRARKSVDARGRPTEEDDVTLWTSGREASVLSASKVSNRCGVCGERGHNRRSCPVALSSSPAVKRSLATRRCGKCGVFGHDARTCWGPGTARDDGKETVAAKLWLLRRRESTSGWLSLSEACETVGIDAKYRVNVRNKATRLEEAGWDAEDDDDFSREDFDGEDFDGASDGAIDARERELATLAAEDMIADPTLSAEDAAAKRGLRRHRANYVGILRRRMLDGGRIKSNFPATQPCSICGEHGHKKTTCGRPEARYWAARRDRRNNARALIDVDRRDA</sequence>
<dbReference type="InterPro" id="IPR001878">
    <property type="entry name" value="Znf_CCHC"/>
</dbReference>
<proteinExistence type="predicted"/>
<dbReference type="OMA" id="PEARYWA"/>
<evidence type="ECO:0000256" key="2">
    <source>
        <dbReference type="SAM" id="MobiDB-lite"/>
    </source>
</evidence>
<dbReference type="PROSITE" id="PS50158">
    <property type="entry name" value="ZF_CCHC"/>
    <property type="match status" value="1"/>
</dbReference>
<evidence type="ECO:0000313" key="4">
    <source>
        <dbReference type="EMBL" id="EEH58048.1"/>
    </source>
</evidence>
<feature type="compositionally biased region" description="Low complexity" evidence="2">
    <location>
        <begin position="91"/>
        <end position="101"/>
    </location>
</feature>
<dbReference type="Proteomes" id="UP000001876">
    <property type="component" value="Unassembled WGS sequence"/>
</dbReference>
<evidence type="ECO:0000313" key="5">
    <source>
        <dbReference type="Proteomes" id="UP000001876"/>
    </source>
</evidence>
<evidence type="ECO:0000259" key="3">
    <source>
        <dbReference type="PROSITE" id="PS50158"/>
    </source>
</evidence>
<dbReference type="OrthoDB" id="8026949at2759"/>
<dbReference type="Gene3D" id="4.10.60.10">
    <property type="entry name" value="Zinc finger, CCHC-type"/>
    <property type="match status" value="1"/>
</dbReference>
<feature type="compositionally biased region" description="Acidic residues" evidence="2">
    <location>
        <begin position="55"/>
        <end position="66"/>
    </location>
</feature>
<reference evidence="4 5" key="1">
    <citation type="journal article" date="2009" name="Science">
        <title>Green evolution and dynamic adaptations revealed by genomes of the marine picoeukaryotes Micromonas.</title>
        <authorList>
            <person name="Worden A.Z."/>
            <person name="Lee J.H."/>
            <person name="Mock T."/>
            <person name="Rouze P."/>
            <person name="Simmons M.P."/>
            <person name="Aerts A.L."/>
            <person name="Allen A.E."/>
            <person name="Cuvelier M.L."/>
            <person name="Derelle E."/>
            <person name="Everett M.V."/>
            <person name="Foulon E."/>
            <person name="Grimwood J."/>
            <person name="Gundlach H."/>
            <person name="Henrissat B."/>
            <person name="Napoli C."/>
            <person name="McDonald S.M."/>
            <person name="Parker M.S."/>
            <person name="Rombauts S."/>
            <person name="Salamov A."/>
            <person name="Von Dassow P."/>
            <person name="Badger J.H."/>
            <person name="Coutinho P.M."/>
            <person name="Demir E."/>
            <person name="Dubchak I."/>
            <person name="Gentemann C."/>
            <person name="Eikrem W."/>
            <person name="Gready J.E."/>
            <person name="John U."/>
            <person name="Lanier W."/>
            <person name="Lindquist E.A."/>
            <person name="Lucas S."/>
            <person name="Mayer K.F."/>
            <person name="Moreau H."/>
            <person name="Not F."/>
            <person name="Otillar R."/>
            <person name="Panaud O."/>
            <person name="Pangilinan J."/>
            <person name="Paulsen I."/>
            <person name="Piegu B."/>
            <person name="Poliakov A."/>
            <person name="Robbens S."/>
            <person name="Schmutz J."/>
            <person name="Toulza E."/>
            <person name="Wyss T."/>
            <person name="Zelensky A."/>
            <person name="Zhou K."/>
            <person name="Armbrust E.V."/>
            <person name="Bhattacharya D."/>
            <person name="Goodenough U.W."/>
            <person name="Van de Peer Y."/>
            <person name="Grigoriev I.V."/>
        </authorList>
    </citation>
    <scope>NUCLEOTIDE SEQUENCE [LARGE SCALE GENOMIC DNA]</scope>
    <source>
        <strain evidence="4 5">CCMP1545</strain>
    </source>
</reference>
<dbReference type="RefSeq" id="XP_003058097.1">
    <property type="nucleotide sequence ID" value="XM_003058051.1"/>
</dbReference>
<feature type="compositionally biased region" description="Low complexity" evidence="2">
    <location>
        <begin position="38"/>
        <end position="50"/>
    </location>
</feature>
<dbReference type="GO" id="GO:0003676">
    <property type="term" value="F:nucleic acid binding"/>
    <property type="evidence" value="ECO:0007669"/>
    <property type="project" value="InterPro"/>
</dbReference>
<keyword evidence="5" id="KW-1185">Reference proteome</keyword>
<dbReference type="SMART" id="SM00343">
    <property type="entry name" value="ZnF_C2HC"/>
    <property type="match status" value="4"/>
</dbReference>
<name>C1MQB1_MICPC</name>
<dbReference type="AlphaFoldDB" id="C1MQB1"/>
<dbReference type="GO" id="GO:0008270">
    <property type="term" value="F:zinc ion binding"/>
    <property type="evidence" value="ECO:0007669"/>
    <property type="project" value="UniProtKB-KW"/>
</dbReference>
<keyword evidence="1" id="KW-0479">Metal-binding</keyword>
<evidence type="ECO:0000256" key="1">
    <source>
        <dbReference type="PROSITE-ProRule" id="PRU00047"/>
    </source>
</evidence>
<protein>
    <submittedName>
        <fullName evidence="4">Predicted protein</fullName>
    </submittedName>
</protein>
<dbReference type="EMBL" id="GG663738">
    <property type="protein sequence ID" value="EEH58048.1"/>
    <property type="molecule type" value="Genomic_DNA"/>
</dbReference>
<organism evidence="5">
    <name type="scientific">Micromonas pusilla (strain CCMP1545)</name>
    <name type="common">Picoplanktonic green alga</name>
    <dbReference type="NCBI Taxonomy" id="564608"/>
    <lineage>
        <taxon>Eukaryota</taxon>
        <taxon>Viridiplantae</taxon>
        <taxon>Chlorophyta</taxon>
        <taxon>Mamiellophyceae</taxon>
        <taxon>Mamiellales</taxon>
        <taxon>Mamiellaceae</taxon>
        <taxon>Micromonas</taxon>
    </lineage>
</organism>